<dbReference type="EMBL" id="JABANE010000051">
    <property type="protein sequence ID" value="NME69923.1"/>
    <property type="molecule type" value="Genomic_DNA"/>
</dbReference>
<feature type="signal peptide" evidence="1">
    <location>
        <begin position="1"/>
        <end position="22"/>
    </location>
</feature>
<dbReference type="RefSeq" id="WP_169658175.1">
    <property type="nucleotide sequence ID" value="NZ_JABANE010000051.1"/>
</dbReference>
<reference evidence="2 3" key="1">
    <citation type="submission" date="2020-04" db="EMBL/GenBank/DDBJ databases">
        <title>Flammeovirga sp. SR4, a novel species isolated from seawater.</title>
        <authorList>
            <person name="Wang X."/>
        </authorList>
    </citation>
    <scope>NUCLEOTIDE SEQUENCE [LARGE SCALE GENOMIC DNA]</scope>
    <source>
        <strain evidence="2 3">ATCC 23126</strain>
    </source>
</reference>
<sequence>MKKFIIISALVFVTLPSITALANDFYLPFNGISYFFKASSNGKAVSLIFEDLNGEEIYFRISDKEGNIYHEKTIISTGKVKEDINLKSLPVGKFYFQMSFEDKVMTREFFVTPSKTAIMMNYTLTSQQEKFEVAVKDEDLYLMLNTKIKGFVKLKLKDEYGETIYSDKFLAGAKKYTKYELKDFPAGVYIIELELDNKKYIDSFSVI</sequence>
<protein>
    <recommendedName>
        <fullName evidence="4">Secretion system C-terminal sorting domain-containing protein</fullName>
    </recommendedName>
</protein>
<accession>A0A7X9RWC5</accession>
<comment type="caution">
    <text evidence="2">The sequence shown here is derived from an EMBL/GenBank/DDBJ whole genome shotgun (WGS) entry which is preliminary data.</text>
</comment>
<dbReference type="Proteomes" id="UP000576082">
    <property type="component" value="Unassembled WGS sequence"/>
</dbReference>
<evidence type="ECO:0000313" key="3">
    <source>
        <dbReference type="Proteomes" id="UP000576082"/>
    </source>
</evidence>
<evidence type="ECO:0008006" key="4">
    <source>
        <dbReference type="Google" id="ProtNLM"/>
    </source>
</evidence>
<evidence type="ECO:0000313" key="2">
    <source>
        <dbReference type="EMBL" id="NME69923.1"/>
    </source>
</evidence>
<gene>
    <name evidence="2" type="ORF">HHU12_18260</name>
</gene>
<organism evidence="2 3">
    <name type="scientific">Flammeovirga aprica JL-4</name>
    <dbReference type="NCBI Taxonomy" id="694437"/>
    <lineage>
        <taxon>Bacteria</taxon>
        <taxon>Pseudomonadati</taxon>
        <taxon>Bacteroidota</taxon>
        <taxon>Cytophagia</taxon>
        <taxon>Cytophagales</taxon>
        <taxon>Flammeovirgaceae</taxon>
        <taxon>Flammeovirga</taxon>
    </lineage>
</organism>
<proteinExistence type="predicted"/>
<name>A0A7X9RWC5_9BACT</name>
<keyword evidence="1" id="KW-0732">Signal</keyword>
<evidence type="ECO:0000256" key="1">
    <source>
        <dbReference type="SAM" id="SignalP"/>
    </source>
</evidence>
<dbReference type="AlphaFoldDB" id="A0A7X9RWC5"/>
<keyword evidence="3" id="KW-1185">Reference proteome</keyword>
<feature type="chain" id="PRO_5031396917" description="Secretion system C-terminal sorting domain-containing protein" evidence="1">
    <location>
        <begin position="23"/>
        <end position="207"/>
    </location>
</feature>